<dbReference type="GO" id="GO:0005737">
    <property type="term" value="C:cytoplasm"/>
    <property type="evidence" value="ECO:0007669"/>
    <property type="project" value="UniProtKB-SubCell"/>
</dbReference>
<evidence type="ECO:0000256" key="1">
    <source>
        <dbReference type="ARBA" id="ARBA00004496"/>
    </source>
</evidence>
<dbReference type="GO" id="GO:1903094">
    <property type="term" value="P:negative regulation of protein K48-linked deubiquitination"/>
    <property type="evidence" value="ECO:0007669"/>
    <property type="project" value="TreeGrafter"/>
</dbReference>
<dbReference type="GO" id="GO:0005634">
    <property type="term" value="C:nucleus"/>
    <property type="evidence" value="ECO:0007669"/>
    <property type="project" value="TreeGrafter"/>
</dbReference>
<dbReference type="Proteomes" id="UP000887566">
    <property type="component" value="Unplaced"/>
</dbReference>
<proteinExistence type="predicted"/>
<dbReference type="PANTHER" id="PTHR46340:SF1">
    <property type="entry name" value="UBX DOMAIN-CONTAINING PROTEIN 1"/>
    <property type="match status" value="1"/>
</dbReference>
<protein>
    <submittedName>
        <fullName evidence="8">UBX domain-containing protein 1</fullName>
    </submittedName>
</protein>
<feature type="domain" description="UBX" evidence="6">
    <location>
        <begin position="255"/>
        <end position="333"/>
    </location>
</feature>
<dbReference type="GO" id="GO:0032435">
    <property type="term" value="P:negative regulation of proteasomal ubiquitin-dependent protein catabolic process"/>
    <property type="evidence" value="ECO:0007669"/>
    <property type="project" value="TreeGrafter"/>
</dbReference>
<evidence type="ECO:0000256" key="4">
    <source>
        <dbReference type="SAM" id="MobiDB-lite"/>
    </source>
</evidence>
<keyword evidence="3" id="KW-0175">Coiled coil</keyword>
<dbReference type="InterPro" id="IPR009060">
    <property type="entry name" value="UBA-like_sf"/>
</dbReference>
<dbReference type="WBParaSite" id="PSAMB.scaffold239size62642.g3868.t1">
    <property type="protein sequence ID" value="PSAMB.scaffold239size62642.g3868.t1"/>
    <property type="gene ID" value="PSAMB.scaffold239size62642.g3868"/>
</dbReference>
<dbReference type="AlphaFoldDB" id="A0A914VTY3"/>
<dbReference type="PROSITE" id="PS00028">
    <property type="entry name" value="ZINC_FINGER_C2H2_1"/>
    <property type="match status" value="1"/>
</dbReference>
<dbReference type="Gene3D" id="3.10.20.90">
    <property type="entry name" value="Phosphatidylinositol 3-kinase Catalytic Subunit, Chain A, domain 1"/>
    <property type="match status" value="1"/>
</dbReference>
<feature type="domain" description="UBA" evidence="5">
    <location>
        <begin position="1"/>
        <end position="39"/>
    </location>
</feature>
<dbReference type="PANTHER" id="PTHR46340">
    <property type="entry name" value="UBX DOMAIN-CONTAINING PROTEIN 1"/>
    <property type="match status" value="1"/>
</dbReference>
<accession>A0A914VTY3</accession>
<feature type="compositionally biased region" description="Basic and acidic residues" evidence="4">
    <location>
        <begin position="69"/>
        <end position="80"/>
    </location>
</feature>
<dbReference type="Pfam" id="PF22562">
    <property type="entry name" value="UBA_7"/>
    <property type="match status" value="1"/>
</dbReference>
<dbReference type="Pfam" id="PF24560">
    <property type="entry name" value="zf-C2H2_OTU1_C"/>
    <property type="match status" value="1"/>
</dbReference>
<feature type="compositionally biased region" description="Low complexity" evidence="4">
    <location>
        <begin position="44"/>
        <end position="68"/>
    </location>
</feature>
<dbReference type="Pfam" id="PF00789">
    <property type="entry name" value="UBX"/>
    <property type="match status" value="1"/>
</dbReference>
<dbReference type="InterPro" id="IPR013087">
    <property type="entry name" value="Znf_C2H2_type"/>
</dbReference>
<feature type="compositionally biased region" description="Basic and acidic residues" evidence="4">
    <location>
        <begin position="139"/>
        <end position="215"/>
    </location>
</feature>
<feature type="region of interest" description="Disordered" evidence="4">
    <location>
        <begin position="130"/>
        <end position="215"/>
    </location>
</feature>
<name>A0A914VTY3_9BILA</name>
<dbReference type="InterPro" id="IPR015940">
    <property type="entry name" value="UBA"/>
</dbReference>
<dbReference type="PROSITE" id="PS50033">
    <property type="entry name" value="UBX"/>
    <property type="match status" value="1"/>
</dbReference>
<dbReference type="GO" id="GO:0036435">
    <property type="term" value="F:K48-linked polyubiquitin modification-dependent protein binding"/>
    <property type="evidence" value="ECO:0007669"/>
    <property type="project" value="TreeGrafter"/>
</dbReference>
<evidence type="ECO:0000259" key="6">
    <source>
        <dbReference type="PROSITE" id="PS50033"/>
    </source>
</evidence>
<reference evidence="8" key="1">
    <citation type="submission" date="2022-11" db="UniProtKB">
        <authorList>
            <consortium name="WormBaseParasite"/>
        </authorList>
    </citation>
    <scope>IDENTIFICATION</scope>
</reference>
<keyword evidence="7" id="KW-1185">Reference proteome</keyword>
<keyword evidence="2" id="KW-0963">Cytoplasm</keyword>
<dbReference type="SMART" id="SM00165">
    <property type="entry name" value="UBA"/>
    <property type="match status" value="1"/>
</dbReference>
<dbReference type="CDD" id="cd01772">
    <property type="entry name" value="UBX_UBXN1"/>
    <property type="match status" value="1"/>
</dbReference>
<comment type="subcellular location">
    <subcellularLocation>
        <location evidence="1">Cytoplasm</location>
    </subcellularLocation>
</comment>
<evidence type="ECO:0000256" key="3">
    <source>
        <dbReference type="ARBA" id="ARBA00023054"/>
    </source>
</evidence>
<dbReference type="PROSITE" id="PS50030">
    <property type="entry name" value="UBA"/>
    <property type="match status" value="1"/>
</dbReference>
<sequence length="337" mass="37999">MSMLDQLIDMGFSKEKAESALKATNEQGLEQAMDWLINQQEQDTGAGNSAAAANPTAANTAAVNTSENTKMEEDTEERSTVELIEDEEPAKPAATDMEVRSLKCEDCGKLLADQDAALLHAERTKHVNFGESADAIRPLSEEEKQQRKEQLRSRIAERRTVKDEEERRQAIELEKKRRLEGQEVLAAKERMKETEMKKLADEKKREKQAEKMAKERVLEQIKRDREARKLEAAALATGQPIQQPAPSDVAPPPERNYDECKLQIRLTDGKALVQSFGSKEQLAAVRLWIQLHRTDGDVPFNLMTPFPRHVFSEEDFEKPLTELGLVPTAVVVLTRAQ</sequence>
<dbReference type="SUPFAM" id="SSF54236">
    <property type="entry name" value="Ubiquitin-like"/>
    <property type="match status" value="1"/>
</dbReference>
<feature type="region of interest" description="Disordered" evidence="4">
    <location>
        <begin position="38"/>
        <end position="97"/>
    </location>
</feature>
<evidence type="ECO:0000313" key="7">
    <source>
        <dbReference type="Proteomes" id="UP000887566"/>
    </source>
</evidence>
<dbReference type="Gene3D" id="1.10.8.10">
    <property type="entry name" value="DNA helicase RuvA subunit, C-terminal domain"/>
    <property type="match status" value="1"/>
</dbReference>
<evidence type="ECO:0000259" key="5">
    <source>
        <dbReference type="PROSITE" id="PS50030"/>
    </source>
</evidence>
<dbReference type="InterPro" id="IPR029071">
    <property type="entry name" value="Ubiquitin-like_domsf"/>
</dbReference>
<dbReference type="InterPro" id="IPR057766">
    <property type="entry name" value="Znf-C2H2_OTU1-like_C"/>
</dbReference>
<dbReference type="GO" id="GO:0031397">
    <property type="term" value="P:negative regulation of protein ubiquitination"/>
    <property type="evidence" value="ECO:0007669"/>
    <property type="project" value="TreeGrafter"/>
</dbReference>
<evidence type="ECO:0000256" key="2">
    <source>
        <dbReference type="ARBA" id="ARBA00022490"/>
    </source>
</evidence>
<dbReference type="InterPro" id="IPR001012">
    <property type="entry name" value="UBX_dom"/>
</dbReference>
<organism evidence="7 8">
    <name type="scientific">Plectus sambesii</name>
    <dbReference type="NCBI Taxonomy" id="2011161"/>
    <lineage>
        <taxon>Eukaryota</taxon>
        <taxon>Metazoa</taxon>
        <taxon>Ecdysozoa</taxon>
        <taxon>Nematoda</taxon>
        <taxon>Chromadorea</taxon>
        <taxon>Plectida</taxon>
        <taxon>Plectina</taxon>
        <taxon>Plectoidea</taxon>
        <taxon>Plectidae</taxon>
        <taxon>Plectus</taxon>
    </lineage>
</organism>
<dbReference type="SUPFAM" id="SSF46934">
    <property type="entry name" value="UBA-like"/>
    <property type="match status" value="1"/>
</dbReference>
<evidence type="ECO:0000313" key="8">
    <source>
        <dbReference type="WBParaSite" id="PSAMB.scaffold239size62642.g3868.t1"/>
    </source>
</evidence>
<dbReference type="SMART" id="SM00166">
    <property type="entry name" value="UBX"/>
    <property type="match status" value="1"/>
</dbReference>